<evidence type="ECO:0000256" key="1">
    <source>
        <dbReference type="ARBA" id="ARBA00022737"/>
    </source>
</evidence>
<protein>
    <submittedName>
        <fullName evidence="4">Uncharacterized protein</fullName>
    </submittedName>
</protein>
<keyword evidence="3" id="KW-0175">Coiled coil</keyword>
<name>A0A815IU17_9BILA</name>
<dbReference type="InterPro" id="IPR050952">
    <property type="entry name" value="TRIM-NHL_E3_ligases"/>
</dbReference>
<dbReference type="PANTHER" id="PTHR24104:SF25">
    <property type="entry name" value="PROTEIN LIN-41"/>
    <property type="match status" value="1"/>
</dbReference>
<gene>
    <name evidence="4" type="ORF">QVE165_LOCUS34938</name>
</gene>
<proteinExistence type="predicted"/>
<dbReference type="Proteomes" id="UP000663832">
    <property type="component" value="Unassembled WGS sequence"/>
</dbReference>
<dbReference type="InterPro" id="IPR011042">
    <property type="entry name" value="6-blade_b-propeller_TolB-like"/>
</dbReference>
<dbReference type="Pfam" id="PF01436">
    <property type="entry name" value="NHL"/>
    <property type="match status" value="3"/>
</dbReference>
<dbReference type="CDD" id="cd05819">
    <property type="entry name" value="NHL"/>
    <property type="match status" value="1"/>
</dbReference>
<feature type="coiled-coil region" evidence="3">
    <location>
        <begin position="31"/>
        <end position="65"/>
    </location>
</feature>
<dbReference type="AlphaFoldDB" id="A0A815IU17"/>
<dbReference type="GO" id="GO:0000209">
    <property type="term" value="P:protein polyubiquitination"/>
    <property type="evidence" value="ECO:0007669"/>
    <property type="project" value="TreeGrafter"/>
</dbReference>
<dbReference type="SUPFAM" id="SSF63829">
    <property type="entry name" value="Calcium-dependent phosphotriesterase"/>
    <property type="match status" value="1"/>
</dbReference>
<evidence type="ECO:0000256" key="3">
    <source>
        <dbReference type="SAM" id="Coils"/>
    </source>
</evidence>
<dbReference type="GO" id="GO:0043161">
    <property type="term" value="P:proteasome-mediated ubiquitin-dependent protein catabolic process"/>
    <property type="evidence" value="ECO:0007669"/>
    <property type="project" value="TreeGrafter"/>
</dbReference>
<reference evidence="4" key="1">
    <citation type="submission" date="2021-02" db="EMBL/GenBank/DDBJ databases">
        <authorList>
            <person name="Nowell W R."/>
        </authorList>
    </citation>
    <scope>NUCLEOTIDE SEQUENCE</scope>
</reference>
<organism evidence="4 5">
    <name type="scientific">Adineta steineri</name>
    <dbReference type="NCBI Taxonomy" id="433720"/>
    <lineage>
        <taxon>Eukaryota</taxon>
        <taxon>Metazoa</taxon>
        <taxon>Spiralia</taxon>
        <taxon>Gnathifera</taxon>
        <taxon>Rotifera</taxon>
        <taxon>Eurotatoria</taxon>
        <taxon>Bdelloidea</taxon>
        <taxon>Adinetida</taxon>
        <taxon>Adinetidae</taxon>
        <taxon>Adineta</taxon>
    </lineage>
</organism>
<dbReference type="GO" id="GO:0061630">
    <property type="term" value="F:ubiquitin protein ligase activity"/>
    <property type="evidence" value="ECO:0007669"/>
    <property type="project" value="TreeGrafter"/>
</dbReference>
<feature type="repeat" description="NHL" evidence="2">
    <location>
        <begin position="436"/>
        <end position="467"/>
    </location>
</feature>
<sequence>MTMANNKTLCFKCNKNKITYPCEGCSQKFCLMDLTEHRQILNNELHHITNEYNEFKERINEQKQNPHNHSLIKKINEWEINSIEIIQQKAQEYRQMLIKSSQTCLNDIEMKFKDLNEHIKQIHSENEFNEINLNYLRKQLMKITEELNNPSNISFQQNSQPFINDISIILSRKPTFNKWKQNAITVAAGNGEGQQLNQLNRPTGIFIDQNKNIFIADFYNHRIVEWKHNEKKGQIIADRNGQENQINHPIDMIVDQQNRSIIIADCGNRRVIQWLNQNQQILIDNIDCGRLAIDKNGLLYVSDSKKNEVRRWKIGEYNNEGIVVAGGNGRGNQLNQLSFPTFMFVDEDQSVYISDRDNHRIMKWRKGAKEGRIVAGGNDRGRNLNQLSEPQGIVVDHLGQIYVADFFNHRIMRWCEGKEEGEIVVGGNGQGNQSNQLNGPVGLSFDEEGNLYVADHRNHRIQKFEIIL</sequence>
<evidence type="ECO:0000256" key="2">
    <source>
        <dbReference type="PROSITE-ProRule" id="PRU00504"/>
    </source>
</evidence>
<evidence type="ECO:0000313" key="4">
    <source>
        <dbReference type="EMBL" id="CAF1368043.1"/>
    </source>
</evidence>
<dbReference type="GO" id="GO:0008270">
    <property type="term" value="F:zinc ion binding"/>
    <property type="evidence" value="ECO:0007669"/>
    <property type="project" value="UniProtKB-KW"/>
</dbReference>
<accession>A0A815IU17</accession>
<dbReference type="PANTHER" id="PTHR24104">
    <property type="entry name" value="E3 UBIQUITIN-PROTEIN LIGASE NHLRC1-RELATED"/>
    <property type="match status" value="1"/>
</dbReference>
<dbReference type="PROSITE" id="PS51125">
    <property type="entry name" value="NHL"/>
    <property type="match status" value="2"/>
</dbReference>
<evidence type="ECO:0000313" key="5">
    <source>
        <dbReference type="Proteomes" id="UP000663832"/>
    </source>
</evidence>
<dbReference type="Gene3D" id="2.120.10.30">
    <property type="entry name" value="TolB, C-terminal domain"/>
    <property type="match status" value="2"/>
</dbReference>
<dbReference type="EMBL" id="CAJNOM010000334">
    <property type="protein sequence ID" value="CAF1368043.1"/>
    <property type="molecule type" value="Genomic_DNA"/>
</dbReference>
<dbReference type="InterPro" id="IPR001258">
    <property type="entry name" value="NHL_repeat"/>
</dbReference>
<keyword evidence="1" id="KW-0677">Repeat</keyword>
<keyword evidence="5" id="KW-1185">Reference proteome</keyword>
<feature type="repeat" description="NHL" evidence="2">
    <location>
        <begin position="380"/>
        <end position="411"/>
    </location>
</feature>
<comment type="caution">
    <text evidence="4">The sequence shown here is derived from an EMBL/GenBank/DDBJ whole genome shotgun (WGS) entry which is preliminary data.</text>
</comment>